<dbReference type="Gene3D" id="1.10.10.10">
    <property type="entry name" value="Winged helix-like DNA-binding domain superfamily/Winged helix DNA-binding domain"/>
    <property type="match status" value="1"/>
</dbReference>
<dbReference type="InterPro" id="IPR036390">
    <property type="entry name" value="WH_DNA-bd_sf"/>
</dbReference>
<dbReference type="InterPro" id="IPR050950">
    <property type="entry name" value="HTH-type_LysR_regulators"/>
</dbReference>
<dbReference type="InterPro" id="IPR005119">
    <property type="entry name" value="LysR_subst-bd"/>
</dbReference>
<dbReference type="PRINTS" id="PR00039">
    <property type="entry name" value="HTHLYSR"/>
</dbReference>
<comment type="similarity">
    <text evidence="1">Belongs to the LysR transcriptional regulatory family.</text>
</comment>
<evidence type="ECO:0000313" key="7">
    <source>
        <dbReference type="Proteomes" id="UP001589867"/>
    </source>
</evidence>
<evidence type="ECO:0000313" key="6">
    <source>
        <dbReference type="EMBL" id="MFC0533979.1"/>
    </source>
</evidence>
<protein>
    <submittedName>
        <fullName evidence="6">LysR family transcriptional regulator</fullName>
    </submittedName>
</protein>
<proteinExistence type="inferred from homology"/>
<dbReference type="InterPro" id="IPR036388">
    <property type="entry name" value="WH-like_DNA-bd_sf"/>
</dbReference>
<dbReference type="RefSeq" id="WP_377262264.1">
    <property type="nucleotide sequence ID" value="NZ_JBHLUH010000094.1"/>
</dbReference>
<dbReference type="Pfam" id="PF03466">
    <property type="entry name" value="LysR_substrate"/>
    <property type="match status" value="1"/>
</dbReference>
<organism evidence="6 7">
    <name type="scientific">Phytohabitans kaempferiae</name>
    <dbReference type="NCBI Taxonomy" id="1620943"/>
    <lineage>
        <taxon>Bacteria</taxon>
        <taxon>Bacillati</taxon>
        <taxon>Actinomycetota</taxon>
        <taxon>Actinomycetes</taxon>
        <taxon>Micromonosporales</taxon>
        <taxon>Micromonosporaceae</taxon>
    </lineage>
</organism>
<keyword evidence="2" id="KW-0805">Transcription regulation</keyword>
<name>A0ABV6MH96_9ACTN</name>
<comment type="caution">
    <text evidence="6">The sequence shown here is derived from an EMBL/GenBank/DDBJ whole genome shotgun (WGS) entry which is preliminary data.</text>
</comment>
<dbReference type="Pfam" id="PF00126">
    <property type="entry name" value="HTH_1"/>
    <property type="match status" value="1"/>
</dbReference>
<reference evidence="6 7" key="1">
    <citation type="submission" date="2024-09" db="EMBL/GenBank/DDBJ databases">
        <authorList>
            <person name="Sun Q."/>
            <person name="Mori K."/>
        </authorList>
    </citation>
    <scope>NUCLEOTIDE SEQUENCE [LARGE SCALE GENOMIC DNA]</scope>
    <source>
        <strain evidence="6 7">TBRC 3947</strain>
    </source>
</reference>
<dbReference type="PROSITE" id="PS50931">
    <property type="entry name" value="HTH_LYSR"/>
    <property type="match status" value="1"/>
</dbReference>
<dbReference type="EMBL" id="JBHLUH010000094">
    <property type="protein sequence ID" value="MFC0533979.1"/>
    <property type="molecule type" value="Genomic_DNA"/>
</dbReference>
<dbReference type="SUPFAM" id="SSF53850">
    <property type="entry name" value="Periplasmic binding protein-like II"/>
    <property type="match status" value="1"/>
</dbReference>
<feature type="domain" description="HTH lysR-type" evidence="5">
    <location>
        <begin position="1"/>
        <end position="58"/>
    </location>
</feature>
<keyword evidence="7" id="KW-1185">Reference proteome</keyword>
<dbReference type="CDD" id="cd05466">
    <property type="entry name" value="PBP2_LTTR_substrate"/>
    <property type="match status" value="1"/>
</dbReference>
<keyword evidence="4" id="KW-0804">Transcription</keyword>
<dbReference type="SUPFAM" id="SSF46785">
    <property type="entry name" value="Winged helix' DNA-binding domain"/>
    <property type="match status" value="1"/>
</dbReference>
<dbReference type="Proteomes" id="UP001589867">
    <property type="component" value="Unassembled WGS sequence"/>
</dbReference>
<gene>
    <name evidence="6" type="ORF">ACFFIA_40905</name>
</gene>
<evidence type="ECO:0000256" key="4">
    <source>
        <dbReference type="ARBA" id="ARBA00023163"/>
    </source>
</evidence>
<dbReference type="Gene3D" id="3.40.190.290">
    <property type="match status" value="1"/>
</dbReference>
<evidence type="ECO:0000256" key="1">
    <source>
        <dbReference type="ARBA" id="ARBA00009437"/>
    </source>
</evidence>
<keyword evidence="3" id="KW-0238">DNA-binding</keyword>
<dbReference type="InterPro" id="IPR000847">
    <property type="entry name" value="LysR_HTH_N"/>
</dbReference>
<evidence type="ECO:0000259" key="5">
    <source>
        <dbReference type="PROSITE" id="PS50931"/>
    </source>
</evidence>
<dbReference type="PANTHER" id="PTHR30419">
    <property type="entry name" value="HTH-TYPE TRANSCRIPTIONAL REGULATOR YBHD"/>
    <property type="match status" value="1"/>
</dbReference>
<evidence type="ECO:0000256" key="2">
    <source>
        <dbReference type="ARBA" id="ARBA00023015"/>
    </source>
</evidence>
<accession>A0ABV6MH96</accession>
<evidence type="ECO:0000256" key="3">
    <source>
        <dbReference type="ARBA" id="ARBA00023125"/>
    </source>
</evidence>
<sequence length="300" mass="32367">MDLAQIRCFLAVVDHGGINAAAASLDLAQPTVSYSITRLERELGVQLCHRLGRGVVLTSAGHAFVGPARRIMRDVVMLENSLVHASTGVTGRLDLVAIGSFAAQPILDTIAEFRARYPRVAIRVTDLRDEEKGGRLIRDGHCELVVCHLPAQDIEGLDVIPLGTQEWWLACPEGTELPPDDPLPLSKLPDIPHTVVPRGGSQAREIEQAVIRAGRVIRPVAVVQDHEARMPFVLAGVGASFLERSMAELARACGAVVRAVEPAISRQYGIVYDRTALSPPGSAFIEVAHRFARLNPDSPG</sequence>